<dbReference type="EMBL" id="CM029039">
    <property type="protein sequence ID" value="KAG2645578.1"/>
    <property type="molecule type" value="Genomic_DNA"/>
</dbReference>
<feature type="compositionally biased region" description="Acidic residues" evidence="2">
    <location>
        <begin position="299"/>
        <end position="309"/>
    </location>
</feature>
<evidence type="ECO:0000313" key="3">
    <source>
        <dbReference type="EMBL" id="KAG2645578.1"/>
    </source>
</evidence>
<evidence type="ECO:0000256" key="2">
    <source>
        <dbReference type="SAM" id="MobiDB-lite"/>
    </source>
</evidence>
<feature type="coiled-coil region" evidence="1">
    <location>
        <begin position="161"/>
        <end position="201"/>
    </location>
</feature>
<dbReference type="PANTHER" id="PTHR46136:SF30">
    <property type="entry name" value="BROMO DOMAIN-CONTAINING PROTEIN"/>
    <property type="match status" value="1"/>
</dbReference>
<organism evidence="3 4">
    <name type="scientific">Panicum virgatum</name>
    <name type="common">Blackwell switchgrass</name>
    <dbReference type="NCBI Taxonomy" id="38727"/>
    <lineage>
        <taxon>Eukaryota</taxon>
        <taxon>Viridiplantae</taxon>
        <taxon>Streptophyta</taxon>
        <taxon>Embryophyta</taxon>
        <taxon>Tracheophyta</taxon>
        <taxon>Spermatophyta</taxon>
        <taxon>Magnoliopsida</taxon>
        <taxon>Liliopsida</taxon>
        <taxon>Poales</taxon>
        <taxon>Poaceae</taxon>
        <taxon>PACMAD clade</taxon>
        <taxon>Panicoideae</taxon>
        <taxon>Panicodae</taxon>
        <taxon>Paniceae</taxon>
        <taxon>Panicinae</taxon>
        <taxon>Panicum</taxon>
        <taxon>Panicum sect. Hiantes</taxon>
    </lineage>
</organism>
<proteinExistence type="predicted"/>
<dbReference type="Proteomes" id="UP000823388">
    <property type="component" value="Chromosome 2K"/>
</dbReference>
<sequence length="309" mass="34618">MKKVPLKLCLAISNIWKKGVPYCHWIPIVCQHLIAKGQVKKRCIAVSSLCEVKIKFFVRGSENTSLKAGSQERSIDNSLASTKENDKISRIQSNEIRVLSNGNESVSCNSLASSEQGEESYAHLEPLSPSKALRIAMLKSRFAGTIVKAQQNALLDHGKEVDIAKLQLEKERLEKRQQEEKARIEAQVKAAEAAAQLMLEEEMRTKREKERKAARLALHMMKKTVDIDNSDFLKDLENLCQKWQLNPPSKLIVDFVHGIELPEGLGSPLEALGLFIKNDLEEEVEHEMEDSVSTSLNADVEEGEISCSQ</sequence>
<dbReference type="InterPro" id="IPR052442">
    <property type="entry name" value="Env_Response_Regulator"/>
</dbReference>
<reference evidence="3" key="1">
    <citation type="submission" date="2020-05" db="EMBL/GenBank/DDBJ databases">
        <title>WGS assembly of Panicum virgatum.</title>
        <authorList>
            <person name="Lovell J.T."/>
            <person name="Jenkins J."/>
            <person name="Shu S."/>
            <person name="Juenger T.E."/>
            <person name="Schmutz J."/>
        </authorList>
    </citation>
    <scope>NUCLEOTIDE SEQUENCE</scope>
    <source>
        <strain evidence="3">AP13</strain>
    </source>
</reference>
<keyword evidence="4" id="KW-1185">Reference proteome</keyword>
<protein>
    <submittedName>
        <fullName evidence="3">Uncharacterized protein</fullName>
    </submittedName>
</protein>
<keyword evidence="1" id="KW-0175">Coiled coil</keyword>
<dbReference type="AlphaFoldDB" id="A0A8T0WEE7"/>
<dbReference type="PANTHER" id="PTHR46136">
    <property type="entry name" value="TRANSCRIPTION FACTOR GTE8"/>
    <property type="match status" value="1"/>
</dbReference>
<name>A0A8T0WEE7_PANVG</name>
<feature type="region of interest" description="Disordered" evidence="2">
    <location>
        <begin position="286"/>
        <end position="309"/>
    </location>
</feature>
<dbReference type="EMBL" id="CM029039">
    <property type="protein sequence ID" value="KAG2645579.1"/>
    <property type="molecule type" value="Genomic_DNA"/>
</dbReference>
<comment type="caution">
    <text evidence="3">The sequence shown here is derived from an EMBL/GenBank/DDBJ whole genome shotgun (WGS) entry which is preliminary data.</text>
</comment>
<evidence type="ECO:0000256" key="1">
    <source>
        <dbReference type="SAM" id="Coils"/>
    </source>
</evidence>
<evidence type="ECO:0000313" key="4">
    <source>
        <dbReference type="Proteomes" id="UP000823388"/>
    </source>
</evidence>
<accession>A0A8T0WEE7</accession>
<gene>
    <name evidence="3" type="ORF">PVAP13_2KG431810</name>
</gene>